<feature type="domain" description="Thiamine pyrophosphate enzyme N-terminal TPP-binding" evidence="2">
    <location>
        <begin position="4"/>
        <end position="106"/>
    </location>
</feature>
<proteinExistence type="inferred from homology"/>
<dbReference type="InterPro" id="IPR029061">
    <property type="entry name" value="THDP-binding"/>
</dbReference>
<dbReference type="CDD" id="cd07035">
    <property type="entry name" value="TPP_PYR_POX_like"/>
    <property type="match status" value="1"/>
</dbReference>
<evidence type="ECO:0000256" key="1">
    <source>
        <dbReference type="ARBA" id="ARBA00007812"/>
    </source>
</evidence>
<dbReference type="GO" id="GO:0009097">
    <property type="term" value="P:isoleucine biosynthetic process"/>
    <property type="evidence" value="ECO:0007669"/>
    <property type="project" value="TreeGrafter"/>
</dbReference>
<dbReference type="PATRIC" id="fig|29423.5.peg.895"/>
<dbReference type="GO" id="GO:0050660">
    <property type="term" value="F:flavin adenine dinucleotide binding"/>
    <property type="evidence" value="ECO:0007669"/>
    <property type="project" value="TreeGrafter"/>
</dbReference>
<organism evidence="3 4">
    <name type="scientific">Legionella oakridgensis</name>
    <dbReference type="NCBI Taxonomy" id="29423"/>
    <lineage>
        <taxon>Bacteria</taxon>
        <taxon>Pseudomonadati</taxon>
        <taxon>Pseudomonadota</taxon>
        <taxon>Gammaproteobacteria</taxon>
        <taxon>Legionellales</taxon>
        <taxon>Legionellaceae</taxon>
        <taxon>Legionella</taxon>
    </lineage>
</organism>
<dbReference type="GO" id="GO:0005948">
    <property type="term" value="C:acetolactate synthase complex"/>
    <property type="evidence" value="ECO:0007669"/>
    <property type="project" value="TreeGrafter"/>
</dbReference>
<dbReference type="GO" id="GO:0030976">
    <property type="term" value="F:thiamine pyrophosphate binding"/>
    <property type="evidence" value="ECO:0007669"/>
    <property type="project" value="InterPro"/>
</dbReference>
<evidence type="ECO:0000313" key="4">
    <source>
        <dbReference type="Proteomes" id="UP000054858"/>
    </source>
</evidence>
<evidence type="ECO:0000313" key="3">
    <source>
        <dbReference type="EMBL" id="KTD39751.1"/>
    </source>
</evidence>
<dbReference type="RefSeq" id="WP_025385532.1">
    <property type="nucleotide sequence ID" value="NZ_LCUA01000036.1"/>
</dbReference>
<accession>A0A0W0X597</accession>
<evidence type="ECO:0000259" key="2">
    <source>
        <dbReference type="Pfam" id="PF02776"/>
    </source>
</evidence>
<dbReference type="GO" id="GO:0003984">
    <property type="term" value="F:acetolactate synthase activity"/>
    <property type="evidence" value="ECO:0007669"/>
    <property type="project" value="TreeGrafter"/>
</dbReference>
<dbReference type="Gene3D" id="3.40.50.970">
    <property type="match status" value="1"/>
</dbReference>
<comment type="similarity">
    <text evidence="1">Belongs to the TPP enzyme family.</text>
</comment>
<dbReference type="GO" id="GO:0009099">
    <property type="term" value="P:L-valine biosynthetic process"/>
    <property type="evidence" value="ECO:0007669"/>
    <property type="project" value="TreeGrafter"/>
</dbReference>
<dbReference type="PANTHER" id="PTHR18968:SF13">
    <property type="entry name" value="ACETOLACTATE SYNTHASE CATALYTIC SUBUNIT, MITOCHONDRIAL"/>
    <property type="match status" value="1"/>
</dbReference>
<dbReference type="Proteomes" id="UP000054858">
    <property type="component" value="Unassembled WGS sequence"/>
</dbReference>
<sequence>MMKKGWEVLKEFIESNHIKYVFGNPGTTETTFLAALAECRHLEYILALQESSVIGIAAGYAMVTKKPAIVNVHTYPGLANSLCNLYNAFTSGIPLLITVGQQDRRHLIYNPVLSGNLTGLAATAVKYACEVQRIDDFALLLQRL</sequence>
<comment type="caution">
    <text evidence="3">The sequence shown here is derived from an EMBL/GenBank/DDBJ whole genome shotgun (WGS) entry which is preliminary data.</text>
</comment>
<dbReference type="InterPro" id="IPR012001">
    <property type="entry name" value="Thiamin_PyroP_enz_TPP-bd_dom"/>
</dbReference>
<dbReference type="Pfam" id="PF02776">
    <property type="entry name" value="TPP_enzyme_N"/>
    <property type="match status" value="1"/>
</dbReference>
<dbReference type="PANTHER" id="PTHR18968">
    <property type="entry name" value="THIAMINE PYROPHOSPHATE ENZYMES"/>
    <property type="match status" value="1"/>
</dbReference>
<reference evidence="3 4" key="1">
    <citation type="submission" date="2015-11" db="EMBL/GenBank/DDBJ databases">
        <title>Genomic analysis of 38 Legionella species identifies large and diverse effector repertoires.</title>
        <authorList>
            <person name="Burstein D."/>
            <person name="Amaro F."/>
            <person name="Zusman T."/>
            <person name="Lifshitz Z."/>
            <person name="Cohen O."/>
            <person name="Gilbert J.A."/>
            <person name="Pupko T."/>
            <person name="Shuman H.A."/>
            <person name="Segal G."/>
        </authorList>
    </citation>
    <scope>NUCLEOTIDE SEQUENCE [LARGE SCALE GENOMIC DNA]</scope>
    <source>
        <strain evidence="3 4">Oak Ridge-10</strain>
    </source>
</reference>
<dbReference type="SUPFAM" id="SSF52518">
    <property type="entry name" value="Thiamin diphosphate-binding fold (THDP-binding)"/>
    <property type="match status" value="1"/>
</dbReference>
<dbReference type="InterPro" id="IPR045229">
    <property type="entry name" value="TPP_enz"/>
</dbReference>
<dbReference type="AlphaFoldDB" id="A0A0W0X597"/>
<protein>
    <submittedName>
        <fullName evidence="3">Benzoylformate decarboxylase</fullName>
    </submittedName>
</protein>
<dbReference type="EMBL" id="LNYP01000013">
    <property type="protein sequence ID" value="KTD39751.1"/>
    <property type="molecule type" value="Genomic_DNA"/>
</dbReference>
<gene>
    <name evidence="3" type="primary">mdlC_1</name>
    <name evidence="3" type="ORF">Loak_0858</name>
</gene>
<name>A0A0W0X597_9GAMM</name>